<reference evidence="2 3" key="1">
    <citation type="submission" date="2009-06" db="EMBL/GenBank/DDBJ databases">
        <authorList>
            <person name="Shrivastava S."/>
            <person name="Brinkac L.B."/>
            <person name="Brown J.L."/>
            <person name="Bruce D.B."/>
            <person name="Detter C."/>
            <person name="Green L.D."/>
            <person name="Munk C.A."/>
            <person name="Rogers Y.C."/>
            <person name="Tapia R."/>
            <person name="Saunders E.S."/>
            <person name="Sims D.R."/>
            <person name="Smith L.A."/>
            <person name="Smith T.J."/>
            <person name="Sutton G."/>
            <person name="Brettin T."/>
        </authorList>
    </citation>
    <scope>NUCLEOTIDE SEQUENCE [LARGE SCALE GENOMIC DNA]</scope>
    <source>
        <strain evidence="3">D str. 1873</strain>
        <plasmid evidence="2 3">pCLG1</plasmid>
    </source>
</reference>
<dbReference type="AlphaFoldDB" id="A0A9N7AKH9"/>
<dbReference type="EMBL" id="CP001659">
    <property type="protein sequence ID" value="ACT33638.1"/>
    <property type="molecule type" value="Genomic_DNA"/>
</dbReference>
<organism evidence="2 3">
    <name type="scientific">Clostridium botulinum D str. 1873</name>
    <dbReference type="NCBI Taxonomy" id="592027"/>
    <lineage>
        <taxon>Bacteria</taxon>
        <taxon>Bacillati</taxon>
        <taxon>Bacillota</taxon>
        <taxon>Clostridia</taxon>
        <taxon>Eubacteriales</taxon>
        <taxon>Clostridiaceae</taxon>
        <taxon>Clostridium</taxon>
    </lineage>
</organism>
<feature type="transmembrane region" description="Helical" evidence="1">
    <location>
        <begin position="216"/>
        <end position="236"/>
    </location>
</feature>
<dbReference type="RefSeq" id="WP_012669461.1">
    <property type="nucleotide sequence ID" value="NC_012946.1"/>
</dbReference>
<evidence type="ECO:0000256" key="1">
    <source>
        <dbReference type="SAM" id="Phobius"/>
    </source>
</evidence>
<keyword evidence="1" id="KW-0812">Transmembrane</keyword>
<protein>
    <submittedName>
        <fullName evidence="2">Membrane protein</fullName>
    </submittedName>
</protein>
<name>A0A9N7AKH9_CLOBO</name>
<feature type="transmembrane region" description="Helical" evidence="1">
    <location>
        <begin position="20"/>
        <end position="41"/>
    </location>
</feature>
<feature type="transmembrane region" description="Helical" evidence="1">
    <location>
        <begin position="148"/>
        <end position="168"/>
    </location>
</feature>
<evidence type="ECO:0000313" key="3">
    <source>
        <dbReference type="Proteomes" id="UP000006160"/>
    </source>
</evidence>
<evidence type="ECO:0000313" key="2">
    <source>
        <dbReference type="EMBL" id="ACT33638.1"/>
    </source>
</evidence>
<feature type="transmembrane region" description="Helical" evidence="1">
    <location>
        <begin position="180"/>
        <end position="200"/>
    </location>
</feature>
<feature type="transmembrane region" description="Helical" evidence="1">
    <location>
        <begin position="96"/>
        <end position="123"/>
    </location>
</feature>
<gene>
    <name evidence="2" type="ORF">CLG_0090</name>
</gene>
<proteinExistence type="predicted"/>
<accession>A0A9N7AKH9</accession>
<keyword evidence="1" id="KW-0472">Membrane</keyword>
<feature type="transmembrane region" description="Helical" evidence="1">
    <location>
        <begin position="53"/>
        <end position="75"/>
    </location>
</feature>
<keyword evidence="1" id="KW-1133">Transmembrane helix</keyword>
<dbReference type="GeneID" id="66320120"/>
<geneLocation type="plasmid" evidence="2 3">
    <name>pCLG1</name>
</geneLocation>
<dbReference type="Proteomes" id="UP000006160">
    <property type="component" value="Plasmid pCLG1"/>
</dbReference>
<sequence>MKNYIKTEFKRGFFSKRNKIAILLCFLSMILCVFDNLIHIYPRDDASKLFTYTMAELIVIIAPILACLPFVDSYLNDVESGTLKYIYTKITPMKYAITKILVNGLLGGLVMLIGATLSFLVFLTRGIHVSDSALINKELINIYTKTPFFYIVLIIFFMFIFGFVISTLGLGMSTIITNKYIAILFPFILYMLAGIFLGGINNRLDPMNLLSLDDGVLIYIVLYDLLLFVIGIVLFLTKILRHGDVIE</sequence>
<keyword evidence="2" id="KW-0614">Plasmid</keyword>